<name>A0ABP1E1R6_9APHY</name>
<proteinExistence type="predicted"/>
<evidence type="ECO:0000313" key="1">
    <source>
        <dbReference type="EMBL" id="CAL1713988.1"/>
    </source>
</evidence>
<dbReference type="Proteomes" id="UP001497453">
    <property type="component" value="Chromosome 8"/>
</dbReference>
<organism evidence="1 2">
    <name type="scientific">Somion occarium</name>
    <dbReference type="NCBI Taxonomy" id="3059160"/>
    <lineage>
        <taxon>Eukaryota</taxon>
        <taxon>Fungi</taxon>
        <taxon>Dikarya</taxon>
        <taxon>Basidiomycota</taxon>
        <taxon>Agaricomycotina</taxon>
        <taxon>Agaricomycetes</taxon>
        <taxon>Polyporales</taxon>
        <taxon>Cerrenaceae</taxon>
        <taxon>Somion</taxon>
    </lineage>
</organism>
<keyword evidence="2" id="KW-1185">Reference proteome</keyword>
<evidence type="ECO:0008006" key="3">
    <source>
        <dbReference type="Google" id="ProtNLM"/>
    </source>
</evidence>
<sequence>MATTRHDLNHAPLNGAIQATVHDLDKNNKPKTIDKSISANHVPPLFRLPGELLILIGEFYNEEMFRLLSINASVSGRAVQPYDFLALSQVCRRLRGVLISAANLWTIIPSLPSTDRDLVLELLQRAEPYSVAFFAVTKDPYEQLVPQIRAALPQVHTMAVEFALDFDDVTPADFHPVVGIAPQLQSLAIKQTAIPDTGEVEIPDILDGVDMPKLRSLEVMNLEFIPAQFPWSTALTKLTLTVSPDVGLTFTIPPIQDLPDVFDLLRELPQLEDLELNGAISSLGNNFSSLSDVKVELPYLRRIQVANHGRAPLFLLKHVDMPSNAVIQLQFKSLMFPGSIVQVVEAVNEKLNVSAPLFALAIRPVDGGHSGVLVDGYAGVSSLQQMCSGDILPQLQLQFPPFGREPWVPVFFSAISRLPLSEVGVLYMGDWSVKTLTEDSLVTLLHEMPRLHTLCWADPVTQHLPSVLLANVNDLKSSDALDVVVQRPPRLDSPLITPSIRTLIIHNASLGGDADAIQVFQNLRTALYLRYTQCMPIDTLLFHHCKNLSKEDRDHIRRQSSPMYPVRSVFISSIKIR</sequence>
<protein>
    <recommendedName>
        <fullName evidence="3">F-box domain-containing protein</fullName>
    </recommendedName>
</protein>
<dbReference type="SUPFAM" id="SSF52058">
    <property type="entry name" value="L domain-like"/>
    <property type="match status" value="1"/>
</dbReference>
<evidence type="ECO:0000313" key="2">
    <source>
        <dbReference type="Proteomes" id="UP001497453"/>
    </source>
</evidence>
<gene>
    <name evidence="1" type="ORF">GFSPODELE1_LOCUS9577</name>
</gene>
<reference evidence="2" key="1">
    <citation type="submission" date="2024-04" db="EMBL/GenBank/DDBJ databases">
        <authorList>
            <person name="Shaw F."/>
            <person name="Minotto A."/>
        </authorList>
    </citation>
    <scope>NUCLEOTIDE SEQUENCE [LARGE SCALE GENOMIC DNA]</scope>
</reference>
<dbReference type="EMBL" id="OZ037951">
    <property type="protein sequence ID" value="CAL1713988.1"/>
    <property type="molecule type" value="Genomic_DNA"/>
</dbReference>
<accession>A0ABP1E1R6</accession>